<accession>A0A7J4XDT1</accession>
<dbReference type="EMBL" id="VWMK01000026">
    <property type="protein sequence ID" value="KAA3758595.1"/>
    <property type="molecule type" value="Genomic_DNA"/>
</dbReference>
<dbReference type="RefSeq" id="WP_130058538.1">
    <property type="nucleotide sequence ID" value="NZ_JADNPJ010000020.1"/>
</dbReference>
<evidence type="ECO:0000256" key="1">
    <source>
        <dbReference type="SAM" id="SignalP"/>
    </source>
</evidence>
<organism evidence="2 3">
    <name type="scientific">Bacteroides salyersiae</name>
    <dbReference type="NCBI Taxonomy" id="291644"/>
    <lineage>
        <taxon>Bacteria</taxon>
        <taxon>Pseudomonadati</taxon>
        <taxon>Bacteroidota</taxon>
        <taxon>Bacteroidia</taxon>
        <taxon>Bacteroidales</taxon>
        <taxon>Bacteroidaceae</taxon>
        <taxon>Bacteroides</taxon>
    </lineage>
</organism>
<protein>
    <submittedName>
        <fullName evidence="2">T9SS C-terminal target domain-containing protein</fullName>
    </submittedName>
</protein>
<feature type="signal peptide" evidence="1">
    <location>
        <begin position="1"/>
        <end position="19"/>
    </location>
</feature>
<evidence type="ECO:0000313" key="2">
    <source>
        <dbReference type="EMBL" id="KAA3758595.1"/>
    </source>
</evidence>
<gene>
    <name evidence="2" type="ORF">F3F73_20345</name>
</gene>
<dbReference type="Proteomes" id="UP000422221">
    <property type="component" value="Unassembled WGS sequence"/>
</dbReference>
<feature type="chain" id="PRO_5029908946" evidence="1">
    <location>
        <begin position="20"/>
        <end position="304"/>
    </location>
</feature>
<proteinExistence type="predicted"/>
<keyword evidence="1" id="KW-0732">Signal</keyword>
<dbReference type="AlphaFoldDB" id="A0A7J4XDT1"/>
<reference evidence="2 3" key="1">
    <citation type="journal article" date="2019" name="Nat. Med.">
        <title>A library of human gut bacterial isolates paired with longitudinal multiomics data enables mechanistic microbiome research.</title>
        <authorList>
            <person name="Poyet M."/>
            <person name="Groussin M."/>
            <person name="Gibbons S.M."/>
            <person name="Avila-Pacheco J."/>
            <person name="Jiang X."/>
            <person name="Kearney S.M."/>
            <person name="Perrotta A.R."/>
            <person name="Berdy B."/>
            <person name="Zhao S."/>
            <person name="Lieberman T.D."/>
            <person name="Swanson P.K."/>
            <person name="Smith M."/>
            <person name="Roesemann S."/>
            <person name="Alexander J.E."/>
            <person name="Rich S.A."/>
            <person name="Livny J."/>
            <person name="Vlamakis H."/>
            <person name="Clish C."/>
            <person name="Bullock K."/>
            <person name="Deik A."/>
            <person name="Scott J."/>
            <person name="Pierce K.A."/>
            <person name="Xavier R.J."/>
            <person name="Alm E.J."/>
        </authorList>
    </citation>
    <scope>NUCLEOTIDE SEQUENCE [LARGE SCALE GENOMIC DNA]</scope>
    <source>
        <strain evidence="2 3">BIOML-A10</strain>
    </source>
</reference>
<sequence length="304" mass="35200">MKNYILLFLLSFVFIRVSAQELSQEISLPRAGDILDKTQLDYTTSGASGGEVIWDFRKQTVRDDNYKVSYSGKIDSILCLSESRTQYKYRLSGDSLLFVGYENANIRIENKLPAVTLCYPFVYGDSIGSYFYGEGSYSHSLGISSYGFTSTVADGLGSLLLPSVDTLRQVLRIRHNQYIGQVYHAESKFMNDSISCLPDSVRQWLKHDPTRWHVVHCQWYVPGYRYPVFETFENSIYKSGSLYRHFNTAFYYPLTEQCYLADDPENRIIRDRLAMLDERAFKQESNDLLVEELCLKTLQQRQQH</sequence>
<comment type="caution">
    <text evidence="2">The sequence shown here is derived from an EMBL/GenBank/DDBJ whole genome shotgun (WGS) entry which is preliminary data.</text>
</comment>
<name>A0A7J4XDT1_9BACE</name>
<evidence type="ECO:0000313" key="3">
    <source>
        <dbReference type="Proteomes" id="UP000422221"/>
    </source>
</evidence>